<comment type="caution">
    <text evidence="1">The sequence shown here is derived from an EMBL/GenBank/DDBJ whole genome shotgun (WGS) entry which is preliminary data.</text>
</comment>
<accession>A0A1V8NU27</accession>
<protein>
    <submittedName>
        <fullName evidence="1">Uncharacterized protein</fullName>
    </submittedName>
</protein>
<dbReference type="EMBL" id="NAEW01000015">
    <property type="protein sequence ID" value="OQM39903.1"/>
    <property type="molecule type" value="Genomic_DNA"/>
</dbReference>
<organism evidence="1 2">
    <name type="scientific">Citrobacter braakii</name>
    <dbReference type="NCBI Taxonomy" id="57706"/>
    <lineage>
        <taxon>Bacteria</taxon>
        <taxon>Pseudomonadati</taxon>
        <taxon>Pseudomonadota</taxon>
        <taxon>Gammaproteobacteria</taxon>
        <taxon>Enterobacterales</taxon>
        <taxon>Enterobacteriaceae</taxon>
        <taxon>Citrobacter</taxon>
        <taxon>Citrobacter freundii complex</taxon>
    </lineage>
</organism>
<evidence type="ECO:0000313" key="2">
    <source>
        <dbReference type="Proteomes" id="UP000192573"/>
    </source>
</evidence>
<dbReference type="AlphaFoldDB" id="A0A1V8NU27"/>
<dbReference type="Proteomes" id="UP000192573">
    <property type="component" value="Unassembled WGS sequence"/>
</dbReference>
<name>A0A1V8NU27_CITBR</name>
<reference evidence="1 2" key="1">
    <citation type="submission" date="2017-03" db="EMBL/GenBank/DDBJ databases">
        <authorList>
            <person name="Afonso C.L."/>
            <person name="Miller P.J."/>
            <person name="Scott M.A."/>
            <person name="Spackman E."/>
            <person name="Goraichik I."/>
            <person name="Dimitrov K.M."/>
            <person name="Suarez D.L."/>
            <person name="Swayne D.E."/>
        </authorList>
    </citation>
    <scope>NUCLEOTIDE SEQUENCE [LARGE SCALE GENOMIC DNA]</scope>
    <source>
        <strain evidence="1 2">ATCC 51113</strain>
    </source>
</reference>
<sequence length="86" mass="10128">MIFLLNVLFRFLHVLMVLLPSQRVITPWLRQMASEVWSQLTAEHQVIFITTVVNVRSLVSAKRQTLFALARQSLAERRLIYHDIPR</sequence>
<proteinExistence type="predicted"/>
<dbReference type="RefSeq" id="WP_080860132.1">
    <property type="nucleotide sequence ID" value="NZ_CP077405.1"/>
</dbReference>
<evidence type="ECO:0000313" key="1">
    <source>
        <dbReference type="EMBL" id="OQM39903.1"/>
    </source>
</evidence>
<gene>
    <name evidence="1" type="ORF">BZK42_21810</name>
</gene>